<evidence type="ECO:0000256" key="9">
    <source>
        <dbReference type="ARBA" id="ARBA00049047"/>
    </source>
</evidence>
<evidence type="ECO:0000256" key="1">
    <source>
        <dbReference type="ARBA" id="ARBA00003365"/>
    </source>
</evidence>
<dbReference type="GO" id="GO:0005829">
    <property type="term" value="C:cytosol"/>
    <property type="evidence" value="ECO:0007669"/>
    <property type="project" value="TreeGrafter"/>
</dbReference>
<dbReference type="InterPro" id="IPR018204">
    <property type="entry name" value="Trp_synthase_alpha_AS"/>
</dbReference>
<comment type="pathway">
    <text evidence="2">Amino-acid biosynthesis; L-tryptophan biosynthesis; L-tryptophan from chorismate: step 5/5.</text>
</comment>
<keyword evidence="7" id="KW-0057">Aromatic amino acid biosynthesis</keyword>
<organism evidence="10">
    <name type="scientific">hydrothermal vent metagenome</name>
    <dbReference type="NCBI Taxonomy" id="652676"/>
    <lineage>
        <taxon>unclassified sequences</taxon>
        <taxon>metagenomes</taxon>
        <taxon>ecological metagenomes</taxon>
    </lineage>
</organism>
<keyword evidence="5" id="KW-0028">Amino-acid biosynthesis</keyword>
<evidence type="ECO:0000256" key="8">
    <source>
        <dbReference type="ARBA" id="ARBA00023239"/>
    </source>
</evidence>
<evidence type="ECO:0000256" key="4">
    <source>
        <dbReference type="ARBA" id="ARBA00012043"/>
    </source>
</evidence>
<protein>
    <recommendedName>
        <fullName evidence="4">tryptophan synthase</fullName>
        <ecNumber evidence="4">4.2.1.20</ecNumber>
    </recommendedName>
</protein>
<dbReference type="UniPathway" id="UPA00035">
    <property type="reaction ID" value="UER00044"/>
</dbReference>
<dbReference type="EC" id="4.2.1.20" evidence="4"/>
<dbReference type="EMBL" id="FAXA01000438">
    <property type="protein sequence ID" value="CUV03576.1"/>
    <property type="molecule type" value="Genomic_DNA"/>
</dbReference>
<dbReference type="SUPFAM" id="SSF51366">
    <property type="entry name" value="Ribulose-phoshate binding barrel"/>
    <property type="match status" value="1"/>
</dbReference>
<comment type="subunit">
    <text evidence="3">Tetramer of two alpha and two beta chains.</text>
</comment>
<evidence type="ECO:0000256" key="2">
    <source>
        <dbReference type="ARBA" id="ARBA00004733"/>
    </source>
</evidence>
<name>A0A160VBE3_9ZZZZ</name>
<keyword evidence="6" id="KW-0822">Tryptophan biosynthesis</keyword>
<accession>A0A160VBE3</accession>
<dbReference type="GO" id="GO:0004834">
    <property type="term" value="F:tryptophan synthase activity"/>
    <property type="evidence" value="ECO:0007669"/>
    <property type="project" value="UniProtKB-EC"/>
</dbReference>
<keyword evidence="8 10" id="KW-0456">Lyase</keyword>
<dbReference type="AlphaFoldDB" id="A0A160VBE3"/>
<evidence type="ECO:0000256" key="7">
    <source>
        <dbReference type="ARBA" id="ARBA00023141"/>
    </source>
</evidence>
<dbReference type="PROSITE" id="PS00167">
    <property type="entry name" value="TRP_SYNTHASE_ALPHA"/>
    <property type="match status" value="1"/>
</dbReference>
<dbReference type="PANTHER" id="PTHR43406">
    <property type="entry name" value="TRYPTOPHAN SYNTHASE, ALPHA CHAIN"/>
    <property type="match status" value="1"/>
</dbReference>
<dbReference type="FunFam" id="3.20.20.70:FF:000037">
    <property type="entry name" value="Tryptophan synthase alpha chain"/>
    <property type="match status" value="1"/>
</dbReference>
<dbReference type="Pfam" id="PF00290">
    <property type="entry name" value="Trp_syntA"/>
    <property type="match status" value="1"/>
</dbReference>
<comment type="catalytic activity">
    <reaction evidence="9">
        <text>(1S,2R)-1-C-(indol-3-yl)glycerol 3-phosphate + L-serine = D-glyceraldehyde 3-phosphate + L-tryptophan + H2O</text>
        <dbReference type="Rhea" id="RHEA:10532"/>
        <dbReference type="ChEBI" id="CHEBI:15377"/>
        <dbReference type="ChEBI" id="CHEBI:33384"/>
        <dbReference type="ChEBI" id="CHEBI:57912"/>
        <dbReference type="ChEBI" id="CHEBI:58866"/>
        <dbReference type="ChEBI" id="CHEBI:59776"/>
        <dbReference type="EC" id="4.2.1.20"/>
    </reaction>
</comment>
<dbReference type="PANTHER" id="PTHR43406:SF1">
    <property type="entry name" value="TRYPTOPHAN SYNTHASE ALPHA CHAIN, CHLOROPLASTIC"/>
    <property type="match status" value="1"/>
</dbReference>
<dbReference type="CDD" id="cd04724">
    <property type="entry name" value="Tryptophan_synthase_alpha"/>
    <property type="match status" value="1"/>
</dbReference>
<comment type="function">
    <text evidence="1">The alpha subunit is responsible for the aldol cleavage of indoleglycerol phosphate to indole and glyceraldehyde 3-phosphate.</text>
</comment>
<sequence length="268" mass="28618">MGESRIRRMFDAVREQKRPGLIVFVTAGFPDMEATMELVPALVEAGADAVELGVPFSDPLAEGPVIQESSFRALQNGTSLEDCLKATEALRAKVPDTPLILMGYYNPIYTYGLVPFAERCQQAGVDGLIAVDLPGFEAAPLISECRSRDISVIPLLAPTSTDESIKDACTGASGFVYCISVTGVTGAREQVSGRSFELLDRVKTHTDLPLAVGFGISNRTHVEEVGNTGEAAVVGSALIRVMLESPREELVERASRFVAELAGVSLPT</sequence>
<dbReference type="InterPro" id="IPR011060">
    <property type="entry name" value="RibuloseP-bd_barrel"/>
</dbReference>
<dbReference type="NCBIfam" id="TIGR00262">
    <property type="entry name" value="trpA"/>
    <property type="match status" value="1"/>
</dbReference>
<dbReference type="InterPro" id="IPR002028">
    <property type="entry name" value="Trp_synthase_suA"/>
</dbReference>
<reference evidence="10" key="1">
    <citation type="submission" date="2015-10" db="EMBL/GenBank/DDBJ databases">
        <authorList>
            <person name="Gilbert D.G."/>
        </authorList>
    </citation>
    <scope>NUCLEOTIDE SEQUENCE</scope>
</reference>
<evidence type="ECO:0000313" key="10">
    <source>
        <dbReference type="EMBL" id="CUV03576.1"/>
    </source>
</evidence>
<dbReference type="HAMAP" id="MF_00131">
    <property type="entry name" value="Trp_synth_alpha"/>
    <property type="match status" value="1"/>
</dbReference>
<dbReference type="Gene3D" id="3.20.20.70">
    <property type="entry name" value="Aldolase class I"/>
    <property type="match status" value="1"/>
</dbReference>
<proteinExistence type="inferred from homology"/>
<evidence type="ECO:0000256" key="5">
    <source>
        <dbReference type="ARBA" id="ARBA00022605"/>
    </source>
</evidence>
<gene>
    <name evidence="10" type="ORF">MGWOODY_Clf2359</name>
</gene>
<dbReference type="InterPro" id="IPR013785">
    <property type="entry name" value="Aldolase_TIM"/>
</dbReference>
<evidence type="ECO:0000256" key="6">
    <source>
        <dbReference type="ARBA" id="ARBA00022822"/>
    </source>
</evidence>
<evidence type="ECO:0000256" key="3">
    <source>
        <dbReference type="ARBA" id="ARBA00011270"/>
    </source>
</evidence>